<keyword evidence="2" id="KW-1185">Reference proteome</keyword>
<accession>A0A5B7TNX0</accession>
<evidence type="ECO:0000313" key="1">
    <source>
        <dbReference type="EMBL" id="QCX38619.1"/>
    </source>
</evidence>
<dbReference type="AlphaFoldDB" id="A0A5B7TNX0"/>
<dbReference type="EMBL" id="CP040749">
    <property type="protein sequence ID" value="QCX38619.1"/>
    <property type="molecule type" value="Genomic_DNA"/>
</dbReference>
<evidence type="ECO:0000313" key="2">
    <source>
        <dbReference type="Proteomes" id="UP000306229"/>
    </source>
</evidence>
<reference evidence="1 2" key="1">
    <citation type="submission" date="2019-05" db="EMBL/GenBank/DDBJ databases">
        <title>Algicella ahnfeltiae gen. nov., sp. nov., a novel marine bacterium of the family Flavobacteriaceae isolated from a red alga.</title>
        <authorList>
            <person name="Nedashkovskaya O.I."/>
            <person name="Kukhlevskiy A.D."/>
            <person name="Kim S.-G."/>
            <person name="Zhukova N.V."/>
            <person name="Mikhailov V.V."/>
        </authorList>
    </citation>
    <scope>NUCLEOTIDE SEQUENCE [LARGE SCALE GENOMIC DNA]</scope>
    <source>
        <strain evidence="1 2">10Alg115</strain>
    </source>
</reference>
<gene>
    <name evidence="1" type="ORF">FF125_09310</name>
</gene>
<sequence length="141" mass="16599">MFENKKQTCEAWVVFMFAQDTILESRPQGVILYTDFHKSRQNKKPIKTQRVFGLLCFYWIPNQGSRPQGVILFTDFRKCMENKKTIKTQRVFGLLCFYWIPNQGSRPQGVILFTDFRKCMENKKQTCEACDGCYVCIELPS</sequence>
<dbReference type="Proteomes" id="UP000306229">
    <property type="component" value="Chromosome"/>
</dbReference>
<dbReference type="KEGG" id="fbe:FF125_09310"/>
<proteinExistence type="predicted"/>
<dbReference type="RefSeq" id="WP_138949511.1">
    <property type="nucleotide sequence ID" value="NZ_CP040749.1"/>
</dbReference>
<protein>
    <submittedName>
        <fullName evidence="1">Uncharacterized protein</fullName>
    </submittedName>
</protein>
<name>A0A5B7TNX0_9FLAO</name>
<organism evidence="1 2">
    <name type="scientific">Aureibaculum algae</name>
    <dbReference type="NCBI Taxonomy" id="2584122"/>
    <lineage>
        <taxon>Bacteria</taxon>
        <taxon>Pseudomonadati</taxon>
        <taxon>Bacteroidota</taxon>
        <taxon>Flavobacteriia</taxon>
        <taxon>Flavobacteriales</taxon>
        <taxon>Flavobacteriaceae</taxon>
        <taxon>Aureibaculum</taxon>
    </lineage>
</organism>